<dbReference type="InterPro" id="IPR038690">
    <property type="entry name" value="NusG_2_sf"/>
</dbReference>
<proteinExistence type="predicted"/>
<evidence type="ECO:0000313" key="2">
    <source>
        <dbReference type="Proteomes" id="UP000215596"/>
    </source>
</evidence>
<protein>
    <recommendedName>
        <fullName evidence="3">NusG domain II-containing protein</fullName>
    </recommendedName>
</protein>
<dbReference type="EMBL" id="NPBY01000021">
    <property type="protein sequence ID" value="PAD78446.1"/>
    <property type="molecule type" value="Genomic_DNA"/>
</dbReference>
<dbReference type="Gene3D" id="2.60.320.10">
    <property type="entry name" value="N-utilization substance G protein NusG, insert domain"/>
    <property type="match status" value="1"/>
</dbReference>
<organism evidence="1 2">
    <name type="scientific">Paenibacillus campinasensis</name>
    <dbReference type="NCBI Taxonomy" id="66347"/>
    <lineage>
        <taxon>Bacteria</taxon>
        <taxon>Bacillati</taxon>
        <taxon>Bacillota</taxon>
        <taxon>Bacilli</taxon>
        <taxon>Bacillales</taxon>
        <taxon>Paenibacillaceae</taxon>
        <taxon>Paenibacillus</taxon>
    </lineage>
</organism>
<name>A0A268EZ91_9BACL</name>
<evidence type="ECO:0000313" key="1">
    <source>
        <dbReference type="EMBL" id="PAD78446.1"/>
    </source>
</evidence>
<gene>
    <name evidence="1" type="ORF">CHH67_06705</name>
</gene>
<accession>A0A268EZ91</accession>
<dbReference type="Pfam" id="PF07009">
    <property type="entry name" value="NusG_II"/>
    <property type="match status" value="1"/>
</dbReference>
<dbReference type="RefSeq" id="WP_095264307.1">
    <property type="nucleotide sequence ID" value="NZ_NPBY01000021.1"/>
</dbReference>
<evidence type="ECO:0008006" key="3">
    <source>
        <dbReference type="Google" id="ProtNLM"/>
    </source>
</evidence>
<dbReference type="AlphaFoldDB" id="A0A268EZ91"/>
<dbReference type="Proteomes" id="UP000215596">
    <property type="component" value="Unassembled WGS sequence"/>
</dbReference>
<dbReference type="CDD" id="cd09911">
    <property type="entry name" value="Lin0431_like"/>
    <property type="match status" value="1"/>
</dbReference>
<sequence>MKRGDVWIGVVLLAAVALFAVPRLLGGTQTAEAAVARIQVNGELYRTVQLTEEVQEIEIRTERGYNRLKISEGGIEIVEADCPDQLCIGFGHVHTPGDTIVCLPNHMFIEIEPSDGQGVDVDGTAS</sequence>
<reference evidence="1 2" key="1">
    <citation type="submission" date="2017-07" db="EMBL/GenBank/DDBJ databases">
        <title>Isolation and whole genome analysis of endospore-forming bacteria from heroin.</title>
        <authorList>
            <person name="Kalinowski J."/>
            <person name="Ahrens B."/>
            <person name="Al-Dilaimi A."/>
            <person name="Winkler A."/>
            <person name="Wibberg D."/>
            <person name="Schleenbecker U."/>
            <person name="Ruckert C."/>
            <person name="Wolfel R."/>
            <person name="Grass G."/>
        </authorList>
    </citation>
    <scope>NUCLEOTIDE SEQUENCE [LARGE SCALE GENOMIC DNA]</scope>
    <source>
        <strain evidence="1 2">7537-G1</strain>
    </source>
</reference>
<dbReference type="OrthoDB" id="47603at2"/>
<comment type="caution">
    <text evidence="1">The sequence shown here is derived from an EMBL/GenBank/DDBJ whole genome shotgun (WGS) entry which is preliminary data.</text>
</comment>